<organism evidence="2 3">
    <name type="scientific">Culex pipiens pipiens</name>
    <name type="common">Northern house mosquito</name>
    <dbReference type="NCBI Taxonomy" id="38569"/>
    <lineage>
        <taxon>Eukaryota</taxon>
        <taxon>Metazoa</taxon>
        <taxon>Ecdysozoa</taxon>
        <taxon>Arthropoda</taxon>
        <taxon>Hexapoda</taxon>
        <taxon>Insecta</taxon>
        <taxon>Pterygota</taxon>
        <taxon>Neoptera</taxon>
        <taxon>Endopterygota</taxon>
        <taxon>Diptera</taxon>
        <taxon>Nematocera</taxon>
        <taxon>Culicoidea</taxon>
        <taxon>Culicidae</taxon>
        <taxon>Culicinae</taxon>
        <taxon>Culicini</taxon>
        <taxon>Culex</taxon>
        <taxon>Culex</taxon>
    </lineage>
</organism>
<comment type="caution">
    <text evidence="2">The sequence shown here is derived from an EMBL/GenBank/DDBJ whole genome shotgun (WGS) entry which is preliminary data.</text>
</comment>
<keyword evidence="3" id="KW-1185">Reference proteome</keyword>
<reference evidence="2 3" key="1">
    <citation type="submission" date="2024-05" db="EMBL/GenBank/DDBJ databases">
        <title>Culex pipiens pipiens assembly and annotation.</title>
        <authorList>
            <person name="Alout H."/>
            <person name="Durand T."/>
        </authorList>
    </citation>
    <scope>NUCLEOTIDE SEQUENCE [LARGE SCALE GENOMIC DNA]</scope>
    <source>
        <strain evidence="2">HA-2024</strain>
        <tissue evidence="2">Whole body</tissue>
    </source>
</reference>
<evidence type="ECO:0000256" key="1">
    <source>
        <dbReference type="SAM" id="SignalP"/>
    </source>
</evidence>
<dbReference type="AlphaFoldDB" id="A0ABD1D785"/>
<dbReference type="Proteomes" id="UP001562425">
    <property type="component" value="Unassembled WGS sequence"/>
</dbReference>
<name>A0ABD1D785_CULPP</name>
<protein>
    <submittedName>
        <fullName evidence="2">Uncharacterized protein</fullName>
    </submittedName>
</protein>
<evidence type="ECO:0000313" key="2">
    <source>
        <dbReference type="EMBL" id="KAL1395502.1"/>
    </source>
</evidence>
<gene>
    <name evidence="2" type="ORF">pipiens_011200</name>
</gene>
<feature type="chain" id="PRO_5044894968" evidence="1">
    <location>
        <begin position="19"/>
        <end position="113"/>
    </location>
</feature>
<feature type="signal peptide" evidence="1">
    <location>
        <begin position="1"/>
        <end position="18"/>
    </location>
</feature>
<dbReference type="EMBL" id="JBEHCU010007120">
    <property type="protein sequence ID" value="KAL1395502.1"/>
    <property type="molecule type" value="Genomic_DNA"/>
</dbReference>
<sequence>MKAFIALLIASLAVAAQGSYFESAWPVSSVAWNGLNSWNNHALTAYPGYNGWYGADKTIVQANVAKINPWGVPAAAYGNGYSNYLGAVPTTKYVAPLVGHGINRKVVVSGHGF</sequence>
<keyword evidence="1" id="KW-0732">Signal</keyword>
<evidence type="ECO:0000313" key="3">
    <source>
        <dbReference type="Proteomes" id="UP001562425"/>
    </source>
</evidence>
<proteinExistence type="predicted"/>
<accession>A0ABD1D785</accession>